<gene>
    <name evidence="2" type="ORF">NYZ96_25440</name>
</gene>
<dbReference type="Proteomes" id="UP001059745">
    <property type="component" value="Chromosome 2"/>
</dbReference>
<evidence type="ECO:0000313" key="2">
    <source>
        <dbReference type="EMBL" id="UWX74857.1"/>
    </source>
</evidence>
<name>A0AB38U4P6_BURGA</name>
<proteinExistence type="predicted"/>
<dbReference type="AlphaFoldDB" id="A0AB38U4P6"/>
<accession>A0AB38U4P6</accession>
<evidence type="ECO:0000313" key="3">
    <source>
        <dbReference type="Proteomes" id="UP001059745"/>
    </source>
</evidence>
<organism evidence="2 3">
    <name type="scientific">Burkholderia gladioli</name>
    <name type="common">Pseudomonas marginata</name>
    <name type="synonym">Phytomonas marginata</name>
    <dbReference type="NCBI Taxonomy" id="28095"/>
    <lineage>
        <taxon>Bacteria</taxon>
        <taxon>Pseudomonadati</taxon>
        <taxon>Pseudomonadota</taxon>
        <taxon>Betaproteobacteria</taxon>
        <taxon>Burkholderiales</taxon>
        <taxon>Burkholderiaceae</taxon>
        <taxon>Burkholderia</taxon>
    </lineage>
</organism>
<protein>
    <submittedName>
        <fullName evidence="2">Uncharacterized protein</fullName>
    </submittedName>
</protein>
<sequence length="136" mass="14432">MAQLGDSQEGAQQFQFHSAWLSNRSKHSFYGSIAAAFNTGSCCLEGFAMCARHFDSCPTGTHAGAAAEPRERETGRDGATGVELGNQCVPTESTVGKRARARFVEPLGEAAPRAATGSIAVSLAIVSFRNWPRRGL</sequence>
<dbReference type="EMBL" id="CP104215">
    <property type="protein sequence ID" value="UWX74857.1"/>
    <property type="molecule type" value="Genomic_DNA"/>
</dbReference>
<reference evidence="2" key="1">
    <citation type="submission" date="2022-09" db="EMBL/GenBank/DDBJ databases">
        <title>Genomic of Burkholderia gladioli.</title>
        <authorList>
            <person name="Wu H."/>
        </authorList>
    </citation>
    <scope>NUCLEOTIDE SEQUENCE</scope>
    <source>
        <strain evidence="2">ZN-S4</strain>
    </source>
</reference>
<evidence type="ECO:0000256" key="1">
    <source>
        <dbReference type="SAM" id="MobiDB-lite"/>
    </source>
</evidence>
<feature type="region of interest" description="Disordered" evidence="1">
    <location>
        <begin position="61"/>
        <end position="86"/>
    </location>
</feature>
<dbReference type="RefSeq" id="WP_124083600.1">
    <property type="nucleotide sequence ID" value="NZ_CADEPX010000004.1"/>
</dbReference>